<dbReference type="GO" id="GO:0005524">
    <property type="term" value="F:ATP binding"/>
    <property type="evidence" value="ECO:0007669"/>
    <property type="project" value="UniProtKB-KW"/>
</dbReference>
<dbReference type="HAMAP" id="MF_00731">
    <property type="entry name" value="MenE"/>
    <property type="match status" value="1"/>
</dbReference>
<dbReference type="Proteomes" id="UP000435910">
    <property type="component" value="Unassembled WGS sequence"/>
</dbReference>
<dbReference type="AlphaFoldDB" id="A0A415ITM1"/>
<comment type="caution">
    <text evidence="8">The sequence shown here is derived from an EMBL/GenBank/DDBJ whole genome shotgun (WGS) entry which is preliminary data.</text>
</comment>
<dbReference type="Pfam" id="PF00501">
    <property type="entry name" value="AMP-binding"/>
    <property type="match status" value="1"/>
</dbReference>
<evidence type="ECO:0000256" key="4">
    <source>
        <dbReference type="ARBA" id="ARBA00022840"/>
    </source>
</evidence>
<dbReference type="InterPro" id="IPR010192">
    <property type="entry name" value="MenE"/>
</dbReference>
<comment type="pathway">
    <text evidence="5">Quinol/quinone metabolism; 1,4-dihydroxy-2-naphthoate biosynthesis; 1,4-dihydroxy-2-naphthoate from chorismate: step 5/7.</text>
</comment>
<comment type="function">
    <text evidence="5">Converts 2-succinylbenzoate (OSB) to 2-succinylbenzoyl-CoA (OSB-CoA).</text>
</comment>
<evidence type="ECO:0000313" key="9">
    <source>
        <dbReference type="Proteomes" id="UP000435910"/>
    </source>
</evidence>
<evidence type="ECO:0000259" key="6">
    <source>
        <dbReference type="Pfam" id="PF00501"/>
    </source>
</evidence>
<evidence type="ECO:0000313" key="8">
    <source>
        <dbReference type="EMBL" id="TWL34285.1"/>
    </source>
</evidence>
<dbReference type="RefSeq" id="WP_003184634.1">
    <property type="nucleotide sequence ID" value="NZ_CAJCKC010000019.1"/>
</dbReference>
<accession>A0A415ITM1</accession>
<dbReference type="CDD" id="cd05912">
    <property type="entry name" value="OSB_CoA_lg"/>
    <property type="match status" value="1"/>
</dbReference>
<dbReference type="InterPro" id="IPR050237">
    <property type="entry name" value="ATP-dep_AMP-bd_enzyme"/>
</dbReference>
<keyword evidence="1 5" id="KW-0474">Menaquinone biosynthesis</keyword>
<gene>
    <name evidence="5" type="primary">menE</name>
    <name evidence="8" type="ORF">CHCC16736_2065</name>
</gene>
<keyword evidence="4 5" id="KW-0067">ATP-binding</keyword>
<evidence type="ECO:0000256" key="3">
    <source>
        <dbReference type="ARBA" id="ARBA00022741"/>
    </source>
</evidence>
<dbReference type="PANTHER" id="PTHR43767">
    <property type="entry name" value="LONG-CHAIN-FATTY-ACID--COA LIGASE"/>
    <property type="match status" value="1"/>
</dbReference>
<feature type="domain" description="AMP-binding enzyme C-terminal" evidence="7">
    <location>
        <begin position="399"/>
        <end position="472"/>
    </location>
</feature>
<dbReference type="GO" id="GO:0009234">
    <property type="term" value="P:menaquinone biosynthetic process"/>
    <property type="evidence" value="ECO:0007669"/>
    <property type="project" value="UniProtKB-UniRule"/>
</dbReference>
<dbReference type="NCBIfam" id="NF002966">
    <property type="entry name" value="PRK03640.1"/>
    <property type="match status" value="1"/>
</dbReference>
<dbReference type="EC" id="6.2.1.26" evidence="5"/>
<dbReference type="InterPro" id="IPR000873">
    <property type="entry name" value="AMP-dep_synth/lig_dom"/>
</dbReference>
<keyword evidence="3 5" id="KW-0547">Nucleotide-binding</keyword>
<dbReference type="NCBIfam" id="TIGR01923">
    <property type="entry name" value="menE"/>
    <property type="match status" value="1"/>
</dbReference>
<comment type="similarity">
    <text evidence="5">Belongs to the ATP-dependent AMP-binding enzyme family. MenE subfamily.</text>
</comment>
<proteinExistence type="inferred from homology"/>
<dbReference type="InterPro" id="IPR045851">
    <property type="entry name" value="AMP-bd_C_sf"/>
</dbReference>
<dbReference type="PROSITE" id="PS00455">
    <property type="entry name" value="AMP_BINDING"/>
    <property type="match status" value="1"/>
</dbReference>
<protein>
    <recommendedName>
        <fullName evidence="5">2-succinylbenzoate--CoA ligase</fullName>
        <ecNumber evidence="5">6.2.1.26</ecNumber>
    </recommendedName>
    <alternativeName>
        <fullName evidence="5">o-succinylbenzoyl-CoA synthetase</fullName>
        <shortName evidence="5">OSB-CoA synthetase</shortName>
    </alternativeName>
</protein>
<dbReference type="Gene3D" id="3.40.50.12780">
    <property type="entry name" value="N-terminal domain of ligase-like"/>
    <property type="match status" value="1"/>
</dbReference>
<dbReference type="InterPro" id="IPR025110">
    <property type="entry name" value="AMP-bd_C"/>
</dbReference>
<comment type="pathway">
    <text evidence="5">Quinol/quinone metabolism; menaquinone biosynthesis.</text>
</comment>
<dbReference type="EMBL" id="NILC01000001">
    <property type="protein sequence ID" value="TWL34285.1"/>
    <property type="molecule type" value="Genomic_DNA"/>
</dbReference>
<dbReference type="Pfam" id="PF13193">
    <property type="entry name" value="AMP-binding_C"/>
    <property type="match status" value="1"/>
</dbReference>
<sequence length="478" mass="52934">MLMDHPNWLKQRAELTPDRMAVIQGDHKLTFIQLFHEAKKTASRLKSFGLKNGDTAALLLTNRMEMVIAVHACFLLGVRIVLLNTKLSMAERSYQIEHSEAKLLLTEKPFIEEHRGGQPARAVDIEDVQNAACPPVTEIESIHLDDAATIMYTSGTTGRPKGVMQTFANHYFSAVSSALNLGLQEHDRWLIALPLFHISGLSALFKSVIYGMTVVLHQRFDAEEVLRSIKDQQVTIASVVQTMLSRLAAKVDRCPGSLRCLLLGGGPAPLSLLEECKRKRLPVVQSYGMTETCSQIATLAPEYSIEKLGSAGKPLFASSIKIEKNGTECQPGEHGEITVKGPTVMKGYLKNEAANKDSFNDGWFKTGDIGYFDDDGFLYVLDRRSDLIISGGENIYPAEVEAVLLSHPNVAEAGVKGVDDKTWGKVPHAYLVADSPVDEEELSEFCKERLASYKVPKAFHFVDRLPRNASNKLMRHKL</sequence>
<dbReference type="InterPro" id="IPR020845">
    <property type="entry name" value="AMP-binding_CS"/>
</dbReference>
<evidence type="ECO:0000256" key="2">
    <source>
        <dbReference type="ARBA" id="ARBA00022598"/>
    </source>
</evidence>
<dbReference type="Gene3D" id="3.30.300.30">
    <property type="match status" value="1"/>
</dbReference>
<reference evidence="8 9" key="1">
    <citation type="submission" date="2019-06" db="EMBL/GenBank/DDBJ databases">
        <title>Genome sequence analysis of &gt;100 Bacillus licheniformis strains suggests intrinsic resistance to this species.</title>
        <authorList>
            <person name="Wels M."/>
            <person name="Siezen R.J."/>
            <person name="Johansen E."/>
            <person name="Stuer-Lauridsen B."/>
            <person name="Bjerre K."/>
            <person name="Nielsen B.K.K."/>
        </authorList>
    </citation>
    <scope>NUCLEOTIDE SEQUENCE [LARGE SCALE GENOMIC DNA]</scope>
    <source>
        <strain evidence="8 9">BAC-16736</strain>
    </source>
</reference>
<dbReference type="PANTHER" id="PTHR43767:SF1">
    <property type="entry name" value="NONRIBOSOMAL PEPTIDE SYNTHASE PES1 (EUROFUNG)-RELATED"/>
    <property type="match status" value="1"/>
</dbReference>
<feature type="domain" description="AMP-dependent synthetase/ligase" evidence="6">
    <location>
        <begin position="10"/>
        <end position="349"/>
    </location>
</feature>
<organism evidence="8 9">
    <name type="scientific">Bacillus licheniformis</name>
    <dbReference type="NCBI Taxonomy" id="1402"/>
    <lineage>
        <taxon>Bacteria</taxon>
        <taxon>Bacillati</taxon>
        <taxon>Bacillota</taxon>
        <taxon>Bacilli</taxon>
        <taxon>Bacillales</taxon>
        <taxon>Bacillaceae</taxon>
        <taxon>Bacillus</taxon>
    </lineage>
</organism>
<keyword evidence="2 5" id="KW-0436">Ligase</keyword>
<evidence type="ECO:0000256" key="5">
    <source>
        <dbReference type="HAMAP-Rule" id="MF_00731"/>
    </source>
</evidence>
<name>A0A415ITM1_BACLI</name>
<evidence type="ECO:0000256" key="1">
    <source>
        <dbReference type="ARBA" id="ARBA00022428"/>
    </source>
</evidence>
<comment type="catalytic activity">
    <reaction evidence="5">
        <text>2-succinylbenzoate + ATP + CoA = 2-succinylbenzoyl-CoA + AMP + diphosphate</text>
        <dbReference type="Rhea" id="RHEA:17009"/>
        <dbReference type="ChEBI" id="CHEBI:18325"/>
        <dbReference type="ChEBI" id="CHEBI:30616"/>
        <dbReference type="ChEBI" id="CHEBI:33019"/>
        <dbReference type="ChEBI" id="CHEBI:57287"/>
        <dbReference type="ChEBI" id="CHEBI:57364"/>
        <dbReference type="ChEBI" id="CHEBI:456215"/>
        <dbReference type="EC" id="6.2.1.26"/>
    </reaction>
</comment>
<dbReference type="UniPathway" id="UPA01057">
    <property type="reaction ID" value="UER00166"/>
</dbReference>
<dbReference type="InterPro" id="IPR042099">
    <property type="entry name" value="ANL_N_sf"/>
</dbReference>
<dbReference type="GO" id="GO:0008756">
    <property type="term" value="F:o-succinylbenzoate-CoA ligase activity"/>
    <property type="evidence" value="ECO:0007669"/>
    <property type="project" value="UniProtKB-UniRule"/>
</dbReference>
<dbReference type="UniPathway" id="UPA00079"/>
<evidence type="ECO:0000259" key="7">
    <source>
        <dbReference type="Pfam" id="PF13193"/>
    </source>
</evidence>
<dbReference type="SUPFAM" id="SSF56801">
    <property type="entry name" value="Acetyl-CoA synthetase-like"/>
    <property type="match status" value="1"/>
</dbReference>